<evidence type="ECO:0000313" key="3">
    <source>
        <dbReference type="Proteomes" id="UP001328107"/>
    </source>
</evidence>
<organism evidence="2 3">
    <name type="scientific">Pristionchus mayeri</name>
    <dbReference type="NCBI Taxonomy" id="1317129"/>
    <lineage>
        <taxon>Eukaryota</taxon>
        <taxon>Metazoa</taxon>
        <taxon>Ecdysozoa</taxon>
        <taxon>Nematoda</taxon>
        <taxon>Chromadorea</taxon>
        <taxon>Rhabditida</taxon>
        <taxon>Rhabditina</taxon>
        <taxon>Diplogasteromorpha</taxon>
        <taxon>Diplogasteroidea</taxon>
        <taxon>Neodiplogasteridae</taxon>
        <taxon>Pristionchus</taxon>
    </lineage>
</organism>
<sequence length="193" mass="20455">MPADISSNTAHLAPQEYSAASGDSAANAMLQAPKICIHPVNPTTIKTEEEQAAPNTQCEVMTVGTAIEDDERRAERMREATPALIGGLNANFHLKIKRERVTPQPSPQPRSSHINGNDEAHDEQSMLGGANEEPENDFIGGTIDGAITSIEEISAPTYAFSEGGGAADESSSKPHDEALMEGAMDESRGALDE</sequence>
<feature type="non-terminal residue" evidence="2">
    <location>
        <position position="193"/>
    </location>
</feature>
<dbReference type="EMBL" id="BTRK01000006">
    <property type="protein sequence ID" value="GMR56914.1"/>
    <property type="molecule type" value="Genomic_DNA"/>
</dbReference>
<proteinExistence type="predicted"/>
<keyword evidence="3" id="KW-1185">Reference proteome</keyword>
<dbReference type="Proteomes" id="UP001328107">
    <property type="component" value="Unassembled WGS sequence"/>
</dbReference>
<dbReference type="AlphaFoldDB" id="A0AAN5D5R5"/>
<feature type="region of interest" description="Disordered" evidence="1">
    <location>
        <begin position="158"/>
        <end position="193"/>
    </location>
</feature>
<accession>A0AAN5D5R5</accession>
<gene>
    <name evidence="2" type="ORF">PMAYCL1PPCAC_27109</name>
</gene>
<reference evidence="3" key="1">
    <citation type="submission" date="2022-10" db="EMBL/GenBank/DDBJ databases">
        <title>Genome assembly of Pristionchus species.</title>
        <authorList>
            <person name="Yoshida K."/>
            <person name="Sommer R.J."/>
        </authorList>
    </citation>
    <scope>NUCLEOTIDE SEQUENCE [LARGE SCALE GENOMIC DNA]</scope>
    <source>
        <strain evidence="3">RS5460</strain>
    </source>
</reference>
<name>A0AAN5D5R5_9BILA</name>
<evidence type="ECO:0000256" key="1">
    <source>
        <dbReference type="SAM" id="MobiDB-lite"/>
    </source>
</evidence>
<evidence type="ECO:0000313" key="2">
    <source>
        <dbReference type="EMBL" id="GMR56914.1"/>
    </source>
</evidence>
<feature type="region of interest" description="Disordered" evidence="1">
    <location>
        <begin position="100"/>
        <end position="135"/>
    </location>
</feature>
<protein>
    <submittedName>
        <fullName evidence="2">Uncharacterized protein</fullName>
    </submittedName>
</protein>
<comment type="caution">
    <text evidence="2">The sequence shown here is derived from an EMBL/GenBank/DDBJ whole genome shotgun (WGS) entry which is preliminary data.</text>
</comment>